<dbReference type="GO" id="GO:0030681">
    <property type="term" value="C:multimeric ribonuclease P complex"/>
    <property type="evidence" value="ECO:0007669"/>
    <property type="project" value="TreeGrafter"/>
</dbReference>
<dbReference type="GO" id="GO:0000447">
    <property type="term" value="P:endonucleolytic cleavage in ITS1 to separate SSU-rRNA from 5.8S rRNA and LSU-rRNA from tricistronic rRNA transcript (SSU-rRNA, 5.8S rRNA, LSU-rRNA)"/>
    <property type="evidence" value="ECO:0007669"/>
    <property type="project" value="TreeGrafter"/>
</dbReference>
<dbReference type="GO" id="GO:0000171">
    <property type="term" value="F:ribonuclease MRP activity"/>
    <property type="evidence" value="ECO:0007669"/>
    <property type="project" value="TreeGrafter"/>
</dbReference>
<dbReference type="OrthoDB" id="63112at2759"/>
<dbReference type="KEGG" id="pfj:MYCFIDRAFT_99560"/>
<dbReference type="VEuPathDB" id="FungiDB:MYCFIDRAFT_99560"/>
<dbReference type="GeneID" id="19343010"/>
<reference evidence="1 2" key="1">
    <citation type="journal article" date="2012" name="PLoS Pathog.">
        <title>Diverse lifestyles and strategies of plant pathogenesis encoded in the genomes of eighteen Dothideomycetes fungi.</title>
        <authorList>
            <person name="Ohm R.A."/>
            <person name="Feau N."/>
            <person name="Henrissat B."/>
            <person name="Schoch C.L."/>
            <person name="Horwitz B.A."/>
            <person name="Barry K.W."/>
            <person name="Condon B.J."/>
            <person name="Copeland A.C."/>
            <person name="Dhillon B."/>
            <person name="Glaser F."/>
            <person name="Hesse C.N."/>
            <person name="Kosti I."/>
            <person name="LaButti K."/>
            <person name="Lindquist E.A."/>
            <person name="Lucas S."/>
            <person name="Salamov A.A."/>
            <person name="Bradshaw R.E."/>
            <person name="Ciuffetti L."/>
            <person name="Hamelin R.C."/>
            <person name="Kema G.H.J."/>
            <person name="Lawrence C."/>
            <person name="Scott J.A."/>
            <person name="Spatafora J.W."/>
            <person name="Turgeon B.G."/>
            <person name="de Wit P.J.G.M."/>
            <person name="Zhong S."/>
            <person name="Goodwin S.B."/>
            <person name="Grigoriev I.V."/>
        </authorList>
    </citation>
    <scope>NUCLEOTIDE SEQUENCE [LARGE SCALE GENOMIC DNA]</scope>
    <source>
        <strain evidence="1 2">CIRAD86</strain>
    </source>
</reference>
<dbReference type="AlphaFoldDB" id="N1Q9M6"/>
<evidence type="ECO:0000313" key="1">
    <source>
        <dbReference type="EMBL" id="EME87593.1"/>
    </source>
</evidence>
<dbReference type="EMBL" id="KB446555">
    <property type="protein sequence ID" value="EME87593.1"/>
    <property type="molecule type" value="Genomic_DNA"/>
</dbReference>
<keyword evidence="2" id="KW-1185">Reference proteome</keyword>
<name>N1Q9M6_PSEFD</name>
<dbReference type="GO" id="GO:0001682">
    <property type="term" value="P:tRNA 5'-leader removal"/>
    <property type="evidence" value="ECO:0007669"/>
    <property type="project" value="InterPro"/>
</dbReference>
<dbReference type="PANTHER" id="PTHR15396">
    <property type="entry name" value="RIBONUCLEASE P PROTEIN SUBUNIT P40"/>
    <property type="match status" value="1"/>
</dbReference>
<accession>N1Q9M6</accession>
<dbReference type="HOGENOM" id="CLU_048755_0_0_1"/>
<proteinExistence type="predicted"/>
<feature type="non-terminal residue" evidence="1">
    <location>
        <position position="308"/>
    </location>
</feature>
<protein>
    <submittedName>
        <fullName evidence="1">Uncharacterized protein</fullName>
    </submittedName>
</protein>
<dbReference type="STRING" id="383855.N1Q9M6"/>
<dbReference type="Pfam" id="PF08584">
    <property type="entry name" value="Ribonuc_P_40"/>
    <property type="match status" value="1"/>
</dbReference>
<dbReference type="eggNOG" id="ENOG502S4BQ">
    <property type="taxonomic scope" value="Eukaryota"/>
</dbReference>
<gene>
    <name evidence="1" type="ORF">MYCFIDRAFT_99560</name>
</gene>
<sequence length="308" mass="34763">DSGPKPRCLVTNLQLPNYINHDAPPKKKKPFSIILNQLHSHTLELLVPATCAEVLQQHLSSAKETGLLHYAKIHLKLLDIISGDFFTEYIQSPGGENTNLSMLSEGRPGIDEVYRFHRGKLSIEVDKPTFERVGLQGNVIPSRGRKHVEQRYLIEIDLRSPRMVDGKKGFERMKRAFENVLNETKTWLVVDLENSGALEGGGAMKGFAPLFKQVEATVEKVKEALVPAWPEEVKEEDYVEAAELLEWIGLAMMGSPRIEKGDDVDPYLCRYQVPTAFGETTTQDLVRLRWRGPIYPAFAQRLFLAALK</sequence>
<dbReference type="RefSeq" id="XP_007920983.1">
    <property type="nucleotide sequence ID" value="XM_007922792.1"/>
</dbReference>
<evidence type="ECO:0000313" key="2">
    <source>
        <dbReference type="Proteomes" id="UP000016932"/>
    </source>
</evidence>
<dbReference type="GO" id="GO:0000172">
    <property type="term" value="C:ribonuclease MRP complex"/>
    <property type="evidence" value="ECO:0007669"/>
    <property type="project" value="TreeGrafter"/>
</dbReference>
<dbReference type="InterPro" id="IPR013893">
    <property type="entry name" value="RNase_P_Rpp40"/>
</dbReference>
<dbReference type="PANTHER" id="PTHR15396:SF1">
    <property type="entry name" value="RIBONUCLEASE P PROTEIN SUBUNIT P40"/>
    <property type="match status" value="1"/>
</dbReference>
<dbReference type="Proteomes" id="UP000016932">
    <property type="component" value="Unassembled WGS sequence"/>
</dbReference>
<feature type="non-terminal residue" evidence="1">
    <location>
        <position position="1"/>
    </location>
</feature>
<organism evidence="1 2">
    <name type="scientific">Pseudocercospora fijiensis (strain CIRAD86)</name>
    <name type="common">Black leaf streak disease fungus</name>
    <name type="synonym">Mycosphaerella fijiensis</name>
    <dbReference type="NCBI Taxonomy" id="383855"/>
    <lineage>
        <taxon>Eukaryota</taxon>
        <taxon>Fungi</taxon>
        <taxon>Dikarya</taxon>
        <taxon>Ascomycota</taxon>
        <taxon>Pezizomycotina</taxon>
        <taxon>Dothideomycetes</taxon>
        <taxon>Dothideomycetidae</taxon>
        <taxon>Mycosphaerellales</taxon>
        <taxon>Mycosphaerellaceae</taxon>
        <taxon>Pseudocercospora</taxon>
    </lineage>
</organism>
<dbReference type="GO" id="GO:0004526">
    <property type="term" value="F:ribonuclease P activity"/>
    <property type="evidence" value="ECO:0007669"/>
    <property type="project" value="TreeGrafter"/>
</dbReference>